<evidence type="ECO:0000256" key="4">
    <source>
        <dbReference type="SAM" id="MobiDB-lite"/>
    </source>
</evidence>
<reference evidence="6 7" key="1">
    <citation type="submission" date="2020-08" db="EMBL/GenBank/DDBJ databases">
        <title>Whole genome shotgun sequence of Actinocatenispora thailandica NBRC 105041.</title>
        <authorList>
            <person name="Komaki H."/>
            <person name="Tamura T."/>
        </authorList>
    </citation>
    <scope>NUCLEOTIDE SEQUENCE [LARGE SCALE GENOMIC DNA]</scope>
    <source>
        <strain evidence="6 7">NBRC 105041</strain>
    </source>
</reference>
<dbReference type="PANTHER" id="PTHR10272:SF0">
    <property type="entry name" value="PLATELET-ACTIVATING FACTOR ACETYLHYDROLASE"/>
    <property type="match status" value="1"/>
</dbReference>
<gene>
    <name evidence="6" type="ORF">Athai_50580</name>
</gene>
<feature type="transmembrane region" description="Helical" evidence="5">
    <location>
        <begin position="55"/>
        <end position="78"/>
    </location>
</feature>
<protein>
    <submittedName>
        <fullName evidence="6">Lipase</fullName>
    </submittedName>
</protein>
<dbReference type="Pfam" id="PF03403">
    <property type="entry name" value="PAF-AH_p_II"/>
    <property type="match status" value="2"/>
</dbReference>
<proteinExistence type="predicted"/>
<dbReference type="SUPFAM" id="SSF53474">
    <property type="entry name" value="alpha/beta-Hydrolases"/>
    <property type="match status" value="1"/>
</dbReference>
<dbReference type="KEGG" id="atl:Athai_50580"/>
<keyword evidence="1" id="KW-0378">Hydrolase</keyword>
<evidence type="ECO:0000256" key="1">
    <source>
        <dbReference type="ARBA" id="ARBA00022801"/>
    </source>
</evidence>
<keyword evidence="5" id="KW-0472">Membrane</keyword>
<feature type="region of interest" description="Disordered" evidence="4">
    <location>
        <begin position="31"/>
        <end position="52"/>
    </location>
</feature>
<dbReference type="Gene3D" id="3.40.50.1820">
    <property type="entry name" value="alpha/beta hydrolase"/>
    <property type="match status" value="1"/>
</dbReference>
<dbReference type="InterPro" id="IPR029058">
    <property type="entry name" value="AB_hydrolase_fold"/>
</dbReference>
<dbReference type="PANTHER" id="PTHR10272">
    <property type="entry name" value="PLATELET-ACTIVATING FACTOR ACETYLHYDROLASE"/>
    <property type="match status" value="1"/>
</dbReference>
<organism evidence="6 7">
    <name type="scientific">Actinocatenispora thailandica</name>
    <dbReference type="NCBI Taxonomy" id="227318"/>
    <lineage>
        <taxon>Bacteria</taxon>
        <taxon>Bacillati</taxon>
        <taxon>Actinomycetota</taxon>
        <taxon>Actinomycetes</taxon>
        <taxon>Micromonosporales</taxon>
        <taxon>Micromonosporaceae</taxon>
        <taxon>Actinocatenispora</taxon>
    </lineage>
</organism>
<keyword evidence="3" id="KW-0443">Lipid metabolism</keyword>
<accession>A0A7R7DTM6</accession>
<sequence>MQKPRPRPSDDLPGIPRARLRGAIGRLRRFDRRQSGPAVPKGGQRRVSGRASRSLARRAIGAVALAGLLGPVAVAPAATATAAPAHQFDGGGALALPAPTGRYPVGVDRIDLVDAGRTDPWVPSAGPRRLKVTLRYPTAHRHGGPAPYLGAAESAALLTADHLTAVPPDALSHVRTHSYAGTAPLPGRRPLVVLSPGFTQPAATLTAVAEDLASRGYLVAAVDHRYESVATTYPGGQLDTCEACGAAGSDVVASRVADIRFVLDELTGRQPAWRWARRIDASRIALVGHSVGGATASAAMAADRRIDAGINMDGTPHVPAPAGGLHRPFLLFGSSAHHLPGDDGKWDALAGKLTGWHRWLTVTGSEHFTFTDLTLLNDQLGLPPLAAVGGARSVRLTRRYVAAFVDRQLRGRYEPILDHPNPADPEIVFHR</sequence>
<evidence type="ECO:0000256" key="2">
    <source>
        <dbReference type="ARBA" id="ARBA00022963"/>
    </source>
</evidence>
<keyword evidence="5" id="KW-1133">Transmembrane helix</keyword>
<dbReference type="EMBL" id="AP023355">
    <property type="protein sequence ID" value="BCJ37555.1"/>
    <property type="molecule type" value="Genomic_DNA"/>
</dbReference>
<keyword evidence="2" id="KW-0442">Lipid degradation</keyword>
<dbReference type="AlphaFoldDB" id="A0A7R7DTM6"/>
<name>A0A7R7DTM6_9ACTN</name>
<evidence type="ECO:0000313" key="7">
    <source>
        <dbReference type="Proteomes" id="UP000611640"/>
    </source>
</evidence>
<evidence type="ECO:0000313" key="6">
    <source>
        <dbReference type="EMBL" id="BCJ37555.1"/>
    </source>
</evidence>
<keyword evidence="5" id="KW-0812">Transmembrane</keyword>
<evidence type="ECO:0000256" key="5">
    <source>
        <dbReference type="SAM" id="Phobius"/>
    </source>
</evidence>
<dbReference type="GO" id="GO:0016042">
    <property type="term" value="P:lipid catabolic process"/>
    <property type="evidence" value="ECO:0007669"/>
    <property type="project" value="UniProtKB-KW"/>
</dbReference>
<dbReference type="GO" id="GO:0003847">
    <property type="term" value="F:1-alkyl-2-acetylglycerophosphocholine esterase activity"/>
    <property type="evidence" value="ECO:0007669"/>
    <property type="project" value="TreeGrafter"/>
</dbReference>
<evidence type="ECO:0000256" key="3">
    <source>
        <dbReference type="ARBA" id="ARBA00023098"/>
    </source>
</evidence>
<keyword evidence="7" id="KW-1185">Reference proteome</keyword>
<dbReference type="Proteomes" id="UP000611640">
    <property type="component" value="Chromosome"/>
</dbReference>